<feature type="signal peptide" evidence="5">
    <location>
        <begin position="1"/>
        <end position="18"/>
    </location>
</feature>
<organism evidence="7 8">
    <name type="scientific">Actinoplanes digitatis</name>
    <dbReference type="NCBI Taxonomy" id="1868"/>
    <lineage>
        <taxon>Bacteria</taxon>
        <taxon>Bacillati</taxon>
        <taxon>Actinomycetota</taxon>
        <taxon>Actinomycetes</taxon>
        <taxon>Micromonosporales</taxon>
        <taxon>Micromonosporaceae</taxon>
        <taxon>Actinoplanes</taxon>
    </lineage>
</organism>
<dbReference type="EMBL" id="JACHNH010000001">
    <property type="protein sequence ID" value="MBB4761811.1"/>
    <property type="molecule type" value="Genomic_DNA"/>
</dbReference>
<comment type="similarity">
    <text evidence="1">Belongs to the leucine-binding protein family.</text>
</comment>
<dbReference type="RefSeq" id="WP_239087109.1">
    <property type="nucleotide sequence ID" value="NZ_BOMK01000001.1"/>
</dbReference>
<dbReference type="CDD" id="cd06333">
    <property type="entry name" value="PBP1_ABC_RPA1789-like"/>
    <property type="match status" value="1"/>
</dbReference>
<feature type="chain" id="PRO_5038995130" evidence="5">
    <location>
        <begin position="19"/>
        <end position="396"/>
    </location>
</feature>
<evidence type="ECO:0000313" key="7">
    <source>
        <dbReference type="EMBL" id="MBB4761811.1"/>
    </source>
</evidence>
<dbReference type="AlphaFoldDB" id="A0A7W7MP72"/>
<dbReference type="Pfam" id="PF13458">
    <property type="entry name" value="Peripla_BP_6"/>
    <property type="match status" value="1"/>
</dbReference>
<sequence length="396" mass="41206">MRRPTFVLIGLVAALAAAGCGGDSSGDSDSGPVKVGLITSLTGNYAPLGSEDRKAVELAVQQINDKGGLLGRTVELTVRDDKSAPDQSVLAFNQLTDDGVVGVLGSPFSNSALATIPQVDREKIPYVSLTPADEQVNPVHPYVFVVPATSGTYADRILQYYQAQKYTKVAIAYDTKSSYAMAGFAGTQAKAAQYGITLVATEQFQTTTTEFSAVLNHVRSSGAQALVVWATGAPSVAFAKQYASAGLDIPLMFTGAQASTLWLKPTGPAAEGIFVASSLAVVGDALPDGPQKQAVNDLTVPFTQKYGYAPPQFAADGYSGTKLLAAAIQNADSTDPEKIQKSLAGLTLLTPNGTYRYSDTDHSGLSAKYISINVVKGGAFTATDWATTQLAGLANG</sequence>
<comment type="caution">
    <text evidence="7">The sequence shown here is derived from an EMBL/GenBank/DDBJ whole genome shotgun (WGS) entry which is preliminary data.</text>
</comment>
<gene>
    <name evidence="7" type="ORF">BJ971_002367</name>
</gene>
<dbReference type="PRINTS" id="PR00337">
    <property type="entry name" value="LEUILEVALBP"/>
</dbReference>
<evidence type="ECO:0000256" key="1">
    <source>
        <dbReference type="ARBA" id="ARBA00010062"/>
    </source>
</evidence>
<dbReference type="Proteomes" id="UP000578112">
    <property type="component" value="Unassembled WGS sequence"/>
</dbReference>
<dbReference type="InterPro" id="IPR051010">
    <property type="entry name" value="BCAA_transport"/>
</dbReference>
<evidence type="ECO:0000256" key="3">
    <source>
        <dbReference type="ARBA" id="ARBA00022729"/>
    </source>
</evidence>
<evidence type="ECO:0000256" key="5">
    <source>
        <dbReference type="SAM" id="SignalP"/>
    </source>
</evidence>
<feature type="domain" description="Leucine-binding protein" evidence="6">
    <location>
        <begin position="32"/>
        <end position="366"/>
    </location>
</feature>
<dbReference type="SUPFAM" id="SSF53822">
    <property type="entry name" value="Periplasmic binding protein-like I"/>
    <property type="match status" value="1"/>
</dbReference>
<keyword evidence="8" id="KW-1185">Reference proteome</keyword>
<name>A0A7W7MP72_9ACTN</name>
<proteinExistence type="inferred from homology"/>
<dbReference type="PROSITE" id="PS51257">
    <property type="entry name" value="PROKAR_LIPOPROTEIN"/>
    <property type="match status" value="1"/>
</dbReference>
<keyword evidence="3 5" id="KW-0732">Signal</keyword>
<dbReference type="PANTHER" id="PTHR30483">
    <property type="entry name" value="LEUCINE-SPECIFIC-BINDING PROTEIN"/>
    <property type="match status" value="1"/>
</dbReference>
<evidence type="ECO:0000256" key="4">
    <source>
        <dbReference type="ARBA" id="ARBA00022970"/>
    </source>
</evidence>
<accession>A0A7W7MP72</accession>
<protein>
    <submittedName>
        <fullName evidence="7">Branched-chain amino acid transport system substrate-binding protein</fullName>
    </submittedName>
</protein>
<evidence type="ECO:0000259" key="6">
    <source>
        <dbReference type="Pfam" id="PF13458"/>
    </source>
</evidence>
<reference evidence="7 8" key="1">
    <citation type="submission" date="2020-08" db="EMBL/GenBank/DDBJ databases">
        <title>Sequencing the genomes of 1000 actinobacteria strains.</title>
        <authorList>
            <person name="Klenk H.-P."/>
        </authorList>
    </citation>
    <scope>NUCLEOTIDE SEQUENCE [LARGE SCALE GENOMIC DNA]</scope>
    <source>
        <strain evidence="7 8">DSM 43149</strain>
    </source>
</reference>
<evidence type="ECO:0000256" key="2">
    <source>
        <dbReference type="ARBA" id="ARBA00022448"/>
    </source>
</evidence>
<dbReference type="Gene3D" id="3.40.50.2300">
    <property type="match status" value="2"/>
</dbReference>
<dbReference type="PANTHER" id="PTHR30483:SF38">
    <property type="entry name" value="BLR7848 PROTEIN"/>
    <property type="match status" value="1"/>
</dbReference>
<evidence type="ECO:0000313" key="8">
    <source>
        <dbReference type="Proteomes" id="UP000578112"/>
    </source>
</evidence>
<dbReference type="InterPro" id="IPR028081">
    <property type="entry name" value="Leu-bd"/>
</dbReference>
<keyword evidence="2" id="KW-0813">Transport</keyword>
<dbReference type="InterPro" id="IPR000709">
    <property type="entry name" value="Leu_Ile_Val-bd"/>
</dbReference>
<dbReference type="InterPro" id="IPR028082">
    <property type="entry name" value="Peripla_BP_I"/>
</dbReference>
<dbReference type="GO" id="GO:0006865">
    <property type="term" value="P:amino acid transport"/>
    <property type="evidence" value="ECO:0007669"/>
    <property type="project" value="UniProtKB-KW"/>
</dbReference>
<keyword evidence="4" id="KW-0029">Amino-acid transport</keyword>